<evidence type="ECO:0000313" key="2">
    <source>
        <dbReference type="EMBL" id="BBM86966.1"/>
    </source>
</evidence>
<dbReference type="AlphaFoldDB" id="A0A5S9IST4"/>
<evidence type="ECO:0000256" key="1">
    <source>
        <dbReference type="SAM" id="Phobius"/>
    </source>
</evidence>
<feature type="transmembrane region" description="Helical" evidence="1">
    <location>
        <begin position="21"/>
        <end position="41"/>
    </location>
</feature>
<dbReference type="KEGG" id="uam:UABAM_05368"/>
<name>A0A5S9IST4_UABAM</name>
<keyword evidence="1" id="KW-1133">Transmembrane helix</keyword>
<reference evidence="2 3" key="1">
    <citation type="submission" date="2019-08" db="EMBL/GenBank/DDBJ databases">
        <title>Complete genome sequence of Candidatus Uab amorphum.</title>
        <authorList>
            <person name="Shiratori T."/>
            <person name="Suzuki S."/>
            <person name="Kakizawa Y."/>
            <person name="Ishida K."/>
        </authorList>
    </citation>
    <scope>NUCLEOTIDE SEQUENCE [LARGE SCALE GENOMIC DNA]</scope>
    <source>
        <strain evidence="2 3">SRT547</strain>
    </source>
</reference>
<dbReference type="Proteomes" id="UP000326354">
    <property type="component" value="Chromosome"/>
</dbReference>
<keyword evidence="3" id="KW-1185">Reference proteome</keyword>
<keyword evidence="1" id="KW-0812">Transmembrane</keyword>
<dbReference type="EMBL" id="AP019860">
    <property type="protein sequence ID" value="BBM86966.1"/>
    <property type="molecule type" value="Genomic_DNA"/>
</dbReference>
<organism evidence="2 3">
    <name type="scientific">Uabimicrobium amorphum</name>
    <dbReference type="NCBI Taxonomy" id="2596890"/>
    <lineage>
        <taxon>Bacteria</taxon>
        <taxon>Pseudomonadati</taxon>
        <taxon>Planctomycetota</taxon>
        <taxon>Candidatus Uabimicrobiia</taxon>
        <taxon>Candidatus Uabimicrobiales</taxon>
        <taxon>Candidatus Uabimicrobiaceae</taxon>
        <taxon>Candidatus Uabimicrobium</taxon>
    </lineage>
</organism>
<evidence type="ECO:0000313" key="3">
    <source>
        <dbReference type="Proteomes" id="UP000326354"/>
    </source>
</evidence>
<accession>A0A5S9IST4</accession>
<protein>
    <submittedName>
        <fullName evidence="2">Uncharacterized protein</fullName>
    </submittedName>
</protein>
<proteinExistence type="predicted"/>
<keyword evidence="1" id="KW-0472">Membrane</keyword>
<gene>
    <name evidence="2" type="ORF">UABAM_05368</name>
</gene>
<sequence length="542" mass="62588">MKKLYHFFLKITGRKEKKYRIFLALSLFIGAFVLWNVLVIAKTVYSNIKMRTPFNDNAHVKLHVPETYAKFFPTGTHLYSYTPNLELAGFVEGIEDSQNEKGYKYLKVSVLDKHRGRVLRKNTKFKLLHASPSFYTLLLKSLNDEGERQFLFSLDHEYAATFDKKHVDETIRKEFTSRGLDIEEANINIVTPHSKWQIVDKETKASLYLVVKEDTDIKVYGKWQDLAVVVSSHQKENYQKILDIFVKKMEEKGIDKNKVRQILNDKFIQDRIFATLNTEILQKIDFEGALKGISKSEEVEKLLADMKYRNIFFGAMEGLWIGGAERLGDEANKYKSRTFFGSALNGFHLMYRVLLDRDKLMRQTLSSAQDKAFEIGWGETFRSIKDTVRKNDTAAKKIPVDFAKKIQLSSKLGLGLRALWYDQKLKKYVQDRYGKESAEAFFAALQEMATDPEVSNLLRGTKEMVEKQVVGMTSKVLLNKNKTGVNPAFLTFARERLLGKREPQIAYFPLRDDEAVNNGYEYNWQNSPESSVICYIEGTDGE</sequence>
<dbReference type="RefSeq" id="WP_151971001.1">
    <property type="nucleotide sequence ID" value="NZ_AP019860.1"/>
</dbReference>